<dbReference type="OrthoDB" id="1923367at2759"/>
<reference evidence="2 3" key="1">
    <citation type="journal article" date="2015" name="Proc. Natl. Acad. Sci. U.S.A.">
        <title>The resurrection genome of Boea hygrometrica: A blueprint for survival of dehydration.</title>
        <authorList>
            <person name="Xiao L."/>
            <person name="Yang G."/>
            <person name="Zhang L."/>
            <person name="Yang X."/>
            <person name="Zhao S."/>
            <person name="Ji Z."/>
            <person name="Zhou Q."/>
            <person name="Hu M."/>
            <person name="Wang Y."/>
            <person name="Chen M."/>
            <person name="Xu Y."/>
            <person name="Jin H."/>
            <person name="Xiao X."/>
            <person name="Hu G."/>
            <person name="Bao F."/>
            <person name="Hu Y."/>
            <person name="Wan P."/>
            <person name="Li L."/>
            <person name="Deng X."/>
            <person name="Kuang T."/>
            <person name="Xiang C."/>
            <person name="Zhu J.K."/>
            <person name="Oliver M.J."/>
            <person name="He Y."/>
        </authorList>
    </citation>
    <scope>NUCLEOTIDE SEQUENCE [LARGE SCALE GENOMIC DNA]</scope>
    <source>
        <strain evidence="3">cv. XS01</strain>
    </source>
</reference>
<organism evidence="2 3">
    <name type="scientific">Dorcoceras hygrometricum</name>
    <dbReference type="NCBI Taxonomy" id="472368"/>
    <lineage>
        <taxon>Eukaryota</taxon>
        <taxon>Viridiplantae</taxon>
        <taxon>Streptophyta</taxon>
        <taxon>Embryophyta</taxon>
        <taxon>Tracheophyta</taxon>
        <taxon>Spermatophyta</taxon>
        <taxon>Magnoliopsida</taxon>
        <taxon>eudicotyledons</taxon>
        <taxon>Gunneridae</taxon>
        <taxon>Pentapetalae</taxon>
        <taxon>asterids</taxon>
        <taxon>lamiids</taxon>
        <taxon>Lamiales</taxon>
        <taxon>Gesneriaceae</taxon>
        <taxon>Didymocarpoideae</taxon>
        <taxon>Trichosporeae</taxon>
        <taxon>Loxocarpinae</taxon>
        <taxon>Dorcoceras</taxon>
    </lineage>
</organism>
<gene>
    <name evidence="2" type="ORF">F511_10367</name>
</gene>
<accession>A0A2Z7CDC3</accession>
<dbReference type="SUPFAM" id="SSF47954">
    <property type="entry name" value="Cyclin-like"/>
    <property type="match status" value="1"/>
</dbReference>
<name>A0A2Z7CDC3_9LAMI</name>
<feature type="transmembrane region" description="Helical" evidence="1">
    <location>
        <begin position="197"/>
        <end position="217"/>
    </location>
</feature>
<dbReference type="AlphaFoldDB" id="A0A2Z7CDC3"/>
<evidence type="ECO:0000313" key="2">
    <source>
        <dbReference type="EMBL" id="KZV45050.1"/>
    </source>
</evidence>
<evidence type="ECO:0000256" key="1">
    <source>
        <dbReference type="SAM" id="Phobius"/>
    </source>
</evidence>
<dbReference type="EMBL" id="KQ996434">
    <property type="protein sequence ID" value="KZV45050.1"/>
    <property type="molecule type" value="Genomic_DNA"/>
</dbReference>
<keyword evidence="1" id="KW-0812">Transmembrane</keyword>
<evidence type="ECO:0000313" key="3">
    <source>
        <dbReference type="Proteomes" id="UP000250235"/>
    </source>
</evidence>
<keyword evidence="1" id="KW-1133">Transmembrane helix</keyword>
<keyword evidence="3" id="KW-1185">Reference proteome</keyword>
<dbReference type="Gene3D" id="1.10.472.10">
    <property type="entry name" value="Cyclin-like"/>
    <property type="match status" value="1"/>
</dbReference>
<dbReference type="Proteomes" id="UP000250235">
    <property type="component" value="Unassembled WGS sequence"/>
</dbReference>
<keyword evidence="1" id="KW-0472">Membrane</keyword>
<evidence type="ECO:0008006" key="4">
    <source>
        <dbReference type="Google" id="ProtNLM"/>
    </source>
</evidence>
<dbReference type="InterPro" id="IPR036915">
    <property type="entry name" value="Cyclin-like_sf"/>
</dbReference>
<protein>
    <recommendedName>
        <fullName evidence="4">Cyclin N-terminal domain-containing protein</fullName>
    </recommendedName>
</protein>
<proteinExistence type="predicted"/>
<sequence length="235" mass="26746">MMDYPSDLTASLAHKAMLRLGVVEFLMQSAQLLEVSPIVKYAALSLFVERFYPALSRNYVTYFFPVYQRFEGDKDKGTKNWLLHPIRERNLQLFALVSIWLSSKIHDTTPLSVEVLKSLADEYIKEQHYTKRDLLDAVLKFEIGTSHIAFIMVDELLSQLKVIARVGEYVSYEVCMDVLDLLYEKEAISILYNSPCFLAASILACLCISSGVVAYVISVSAQRCEFPILPWGKIP</sequence>